<feature type="domain" description="PNPLA" evidence="5">
    <location>
        <begin position="10"/>
        <end position="168"/>
    </location>
</feature>
<comment type="caution">
    <text evidence="4">Lacks conserved residue(s) required for the propagation of feature annotation.</text>
</comment>
<dbReference type="GO" id="GO:0016787">
    <property type="term" value="F:hydrolase activity"/>
    <property type="evidence" value="ECO:0007669"/>
    <property type="project" value="UniProtKB-UniRule"/>
</dbReference>
<reference evidence="6 7" key="1">
    <citation type="submission" date="2009-02" db="EMBL/GenBank/DDBJ databases">
        <title>Sequencing of the draft genome and assembly of Dethiobacter alkaliphilus AHT 1.</title>
        <authorList>
            <consortium name="US DOE Joint Genome Institute (JGI-PGF)"/>
            <person name="Lucas S."/>
            <person name="Copeland A."/>
            <person name="Lapidus A."/>
            <person name="Glavina del Rio T."/>
            <person name="Dalin E."/>
            <person name="Tice H."/>
            <person name="Bruce D."/>
            <person name="Goodwin L."/>
            <person name="Pitluck S."/>
            <person name="Larimer F."/>
            <person name="Land M.L."/>
            <person name="Hauser L."/>
            <person name="Muyzer G."/>
        </authorList>
    </citation>
    <scope>NUCLEOTIDE SEQUENCE [LARGE SCALE GENOMIC DNA]</scope>
    <source>
        <strain evidence="6 7">AHT 1</strain>
    </source>
</reference>
<dbReference type="Gene3D" id="3.40.1090.10">
    <property type="entry name" value="Cytosolic phospholipase A2 catalytic domain"/>
    <property type="match status" value="2"/>
</dbReference>
<keyword evidence="3 4" id="KW-0443">Lipid metabolism</keyword>
<dbReference type="InterPro" id="IPR002641">
    <property type="entry name" value="PNPLA_dom"/>
</dbReference>
<dbReference type="EMBL" id="ACJM01000009">
    <property type="protein sequence ID" value="EEG77205.1"/>
    <property type="molecule type" value="Genomic_DNA"/>
</dbReference>
<keyword evidence="1 4" id="KW-0378">Hydrolase</keyword>
<evidence type="ECO:0000256" key="3">
    <source>
        <dbReference type="ARBA" id="ARBA00023098"/>
    </source>
</evidence>
<feature type="short sequence motif" description="DGA/G" evidence="4">
    <location>
        <begin position="155"/>
        <end position="157"/>
    </location>
</feature>
<dbReference type="PROSITE" id="PS51635">
    <property type="entry name" value="PNPLA"/>
    <property type="match status" value="1"/>
</dbReference>
<dbReference type="PANTHER" id="PTHR14226:SF76">
    <property type="entry name" value="NTE FAMILY PROTEIN RSSA"/>
    <property type="match status" value="1"/>
</dbReference>
<evidence type="ECO:0000256" key="1">
    <source>
        <dbReference type="ARBA" id="ARBA00022801"/>
    </source>
</evidence>
<sequence length="266" mass="28600">MGKIKKQIGLALGGGSARGFAHIGVLKVLNEAGINVDMIAGTSMGAVIGAFYCSGIDLTLMERLAGQIQRRNWLDWTFPRMGLASGDKLEQMLLLLTRKRTFADLEKPLAVVATDLVRGEKVVISDGLVARAVRASAAIPGVFCPVEFRGRMLVDGAVVERVPVNTARDMGADVVLAVDLGIYVDGSKPNHIVDVIAQSLDIMQRDLCRLNTDVADVLISPQLKHVAPGQFHKAPEAVQAGEDATRAMMPQIKEFLRKEGCSAQQT</sequence>
<feature type="active site" description="Proton acceptor" evidence="4">
    <location>
        <position position="155"/>
    </location>
</feature>
<dbReference type="InterPro" id="IPR016035">
    <property type="entry name" value="Acyl_Trfase/lysoPLipase"/>
</dbReference>
<proteinExistence type="predicted"/>
<feature type="active site" description="Nucleophile" evidence="4">
    <location>
        <position position="43"/>
    </location>
</feature>
<evidence type="ECO:0000259" key="5">
    <source>
        <dbReference type="PROSITE" id="PS51635"/>
    </source>
</evidence>
<dbReference type="SUPFAM" id="SSF52151">
    <property type="entry name" value="FabD/lysophospholipase-like"/>
    <property type="match status" value="1"/>
</dbReference>
<dbReference type="eggNOG" id="COG1752">
    <property type="taxonomic scope" value="Bacteria"/>
</dbReference>
<keyword evidence="7" id="KW-1185">Reference proteome</keyword>
<feature type="short sequence motif" description="GXSXG" evidence="4">
    <location>
        <begin position="41"/>
        <end position="45"/>
    </location>
</feature>
<comment type="caution">
    <text evidence="6">The sequence shown here is derived from an EMBL/GenBank/DDBJ whole genome shotgun (WGS) entry which is preliminary data.</text>
</comment>
<organism evidence="6 7">
    <name type="scientific">Dethiobacter alkaliphilus AHT 1</name>
    <dbReference type="NCBI Taxonomy" id="555088"/>
    <lineage>
        <taxon>Bacteria</taxon>
        <taxon>Bacillati</taxon>
        <taxon>Bacillota</taxon>
        <taxon>Dethiobacteria</taxon>
        <taxon>Dethiobacterales</taxon>
        <taxon>Dethiobacteraceae</taxon>
        <taxon>Dethiobacter</taxon>
    </lineage>
</organism>
<dbReference type="Pfam" id="PF01734">
    <property type="entry name" value="Patatin"/>
    <property type="match status" value="1"/>
</dbReference>
<protein>
    <submittedName>
        <fullName evidence="6">Patatin</fullName>
    </submittedName>
</protein>
<dbReference type="PANTHER" id="PTHR14226">
    <property type="entry name" value="NEUROPATHY TARGET ESTERASE/SWISS CHEESE D.MELANOGASTER"/>
    <property type="match status" value="1"/>
</dbReference>
<evidence type="ECO:0000313" key="7">
    <source>
        <dbReference type="Proteomes" id="UP000006443"/>
    </source>
</evidence>
<dbReference type="RefSeq" id="WP_008516994.1">
    <property type="nucleotide sequence ID" value="NZ_ACJM01000009.1"/>
</dbReference>
<evidence type="ECO:0000256" key="2">
    <source>
        <dbReference type="ARBA" id="ARBA00022963"/>
    </source>
</evidence>
<dbReference type="GO" id="GO:0016042">
    <property type="term" value="P:lipid catabolic process"/>
    <property type="evidence" value="ECO:0007669"/>
    <property type="project" value="UniProtKB-UniRule"/>
</dbReference>
<dbReference type="Proteomes" id="UP000006443">
    <property type="component" value="Unassembled WGS sequence"/>
</dbReference>
<keyword evidence="2 4" id="KW-0442">Lipid degradation</keyword>
<accession>C0GHJ9</accession>
<evidence type="ECO:0000313" key="6">
    <source>
        <dbReference type="EMBL" id="EEG77205.1"/>
    </source>
</evidence>
<gene>
    <name evidence="6" type="ORF">DealDRAFT_1958</name>
</gene>
<dbReference type="AlphaFoldDB" id="C0GHJ9"/>
<dbReference type="InterPro" id="IPR050301">
    <property type="entry name" value="NTE"/>
</dbReference>
<dbReference type="STRING" id="555088.DealDRAFT_1958"/>
<evidence type="ECO:0000256" key="4">
    <source>
        <dbReference type="PROSITE-ProRule" id="PRU01161"/>
    </source>
</evidence>
<name>C0GHJ9_DETAL</name>